<reference evidence="3" key="1">
    <citation type="submission" date="2023-05" db="EMBL/GenBank/DDBJ databases">
        <title>High-quality long-read genome of Scophthalmus maximus.</title>
        <authorList>
            <person name="Lien S."/>
            <person name="Martinez P."/>
        </authorList>
    </citation>
    <scope>NUCLEOTIDE SEQUENCE [LARGE SCALE GENOMIC DNA]</scope>
</reference>
<evidence type="ECO:0000313" key="3">
    <source>
        <dbReference type="Ensembl" id="ENSSMAP00000046734.1"/>
    </source>
</evidence>
<dbReference type="InterPro" id="IPR029071">
    <property type="entry name" value="Ubiquitin-like_domsf"/>
</dbReference>
<evidence type="ECO:0000256" key="1">
    <source>
        <dbReference type="SAM" id="MobiDB-lite"/>
    </source>
</evidence>
<sequence length="50" mass="5552">RKWSCQRKPQSTTVRFHFDGAKVTHSQTPAQLDMEDGDIVETPGRPGTGP</sequence>
<feature type="domain" description="Rad60/SUMO-like" evidence="2">
    <location>
        <begin position="7"/>
        <end position="41"/>
    </location>
</feature>
<dbReference type="Ensembl" id="ENSSMAT00000060957.1">
    <property type="protein sequence ID" value="ENSSMAP00000046734.1"/>
    <property type="gene ID" value="ENSSMAG00000026927.1"/>
</dbReference>
<reference evidence="3" key="2">
    <citation type="submission" date="2025-08" db="UniProtKB">
        <authorList>
            <consortium name="Ensembl"/>
        </authorList>
    </citation>
    <scope>IDENTIFICATION</scope>
</reference>
<dbReference type="Gene3D" id="3.10.20.90">
    <property type="entry name" value="Phosphatidylinositol 3-kinase Catalytic Subunit, Chain A, domain 1"/>
    <property type="match status" value="1"/>
</dbReference>
<evidence type="ECO:0000313" key="4">
    <source>
        <dbReference type="Proteomes" id="UP000694558"/>
    </source>
</evidence>
<organism evidence="3 4">
    <name type="scientific">Scophthalmus maximus</name>
    <name type="common">Turbot</name>
    <name type="synonym">Psetta maxima</name>
    <dbReference type="NCBI Taxonomy" id="52904"/>
    <lineage>
        <taxon>Eukaryota</taxon>
        <taxon>Metazoa</taxon>
        <taxon>Chordata</taxon>
        <taxon>Craniata</taxon>
        <taxon>Vertebrata</taxon>
        <taxon>Euteleostomi</taxon>
        <taxon>Actinopterygii</taxon>
        <taxon>Neopterygii</taxon>
        <taxon>Teleostei</taxon>
        <taxon>Neoteleostei</taxon>
        <taxon>Acanthomorphata</taxon>
        <taxon>Carangaria</taxon>
        <taxon>Pleuronectiformes</taxon>
        <taxon>Pleuronectoidei</taxon>
        <taxon>Scophthalmidae</taxon>
        <taxon>Scophthalmus</taxon>
    </lineage>
</organism>
<dbReference type="Pfam" id="PF11976">
    <property type="entry name" value="Rad60-SLD"/>
    <property type="match status" value="1"/>
</dbReference>
<dbReference type="InterPro" id="IPR022617">
    <property type="entry name" value="Rad60/SUMO-like_dom"/>
</dbReference>
<feature type="region of interest" description="Disordered" evidence="1">
    <location>
        <begin position="26"/>
        <end position="50"/>
    </location>
</feature>
<dbReference type="AlphaFoldDB" id="A0A8D3CHH6"/>
<evidence type="ECO:0000259" key="2">
    <source>
        <dbReference type="Pfam" id="PF11976"/>
    </source>
</evidence>
<dbReference type="SUPFAM" id="SSF54236">
    <property type="entry name" value="Ubiquitin-like"/>
    <property type="match status" value="1"/>
</dbReference>
<accession>A0A8D3CHH6</accession>
<proteinExistence type="predicted"/>
<dbReference type="GeneTree" id="ENSGT00960000186816"/>
<dbReference type="Proteomes" id="UP000694558">
    <property type="component" value="Chromosome 19"/>
</dbReference>
<name>A0A8D3CHH6_SCOMX</name>
<protein>
    <recommendedName>
        <fullName evidence="2">Rad60/SUMO-like domain-containing protein</fullName>
    </recommendedName>
</protein>